<keyword evidence="2" id="KW-0732">Signal</keyword>
<name>A0A6H5IGK1_9HYME</name>
<dbReference type="AlphaFoldDB" id="A0A6H5IGK1"/>
<proteinExistence type="predicted"/>
<evidence type="ECO:0008006" key="5">
    <source>
        <dbReference type="Google" id="ProtNLM"/>
    </source>
</evidence>
<protein>
    <recommendedName>
        <fullName evidence="5">FLYWCH-type domain-containing protein</fullName>
    </recommendedName>
</protein>
<accession>A0A6H5IGK1</accession>
<feature type="chain" id="PRO_5026249052" description="FLYWCH-type domain-containing protein" evidence="2">
    <location>
        <begin position="25"/>
        <end position="276"/>
    </location>
</feature>
<reference evidence="3 4" key="1">
    <citation type="submission" date="2020-02" db="EMBL/GenBank/DDBJ databases">
        <authorList>
            <person name="Ferguson B K."/>
        </authorList>
    </citation>
    <scope>NUCLEOTIDE SEQUENCE [LARGE SCALE GENOMIC DNA]</scope>
</reference>
<dbReference type="EMBL" id="CADCXV010000809">
    <property type="protein sequence ID" value="CAB0036183.1"/>
    <property type="molecule type" value="Genomic_DNA"/>
</dbReference>
<feature type="transmembrane region" description="Helical" evidence="1">
    <location>
        <begin position="104"/>
        <end position="126"/>
    </location>
</feature>
<evidence type="ECO:0000256" key="2">
    <source>
        <dbReference type="SAM" id="SignalP"/>
    </source>
</evidence>
<sequence length="276" mass="31712">YTLLLLLLLFFFFFFLCTYPRAGGALREVVCHEIYRNEKQFAGRTYTYIYTSCARRMTHGDFRNAELHKHVVSAAAVAMQSYMYTARAHSTAAAVAAITLSCTWLAAYITVFLTIFCTVIQLQAFATRWRVPLNMKICKCAELQWNENRERCRAIKIFLTRGKARNIYGYRYSPSGGEFSKLHYLGCKRAHATETKQLAAAAKQQQQWQTCARTCKGERKLLLVSALRGMHFAPTRTQREMEELHCVVSSFQLRDRPLGGASWLGCSRKWSIDLHD</sequence>
<organism evidence="3 4">
    <name type="scientific">Trichogramma brassicae</name>
    <dbReference type="NCBI Taxonomy" id="86971"/>
    <lineage>
        <taxon>Eukaryota</taxon>
        <taxon>Metazoa</taxon>
        <taxon>Ecdysozoa</taxon>
        <taxon>Arthropoda</taxon>
        <taxon>Hexapoda</taxon>
        <taxon>Insecta</taxon>
        <taxon>Pterygota</taxon>
        <taxon>Neoptera</taxon>
        <taxon>Endopterygota</taxon>
        <taxon>Hymenoptera</taxon>
        <taxon>Apocrita</taxon>
        <taxon>Proctotrupomorpha</taxon>
        <taxon>Chalcidoidea</taxon>
        <taxon>Trichogrammatidae</taxon>
        <taxon>Trichogramma</taxon>
    </lineage>
</organism>
<feature type="signal peptide" evidence="2">
    <location>
        <begin position="1"/>
        <end position="24"/>
    </location>
</feature>
<evidence type="ECO:0000256" key="1">
    <source>
        <dbReference type="SAM" id="Phobius"/>
    </source>
</evidence>
<gene>
    <name evidence="3" type="ORF">TBRA_LOCUS8062</name>
</gene>
<feature type="non-terminal residue" evidence="3">
    <location>
        <position position="1"/>
    </location>
</feature>
<keyword evidence="1" id="KW-1133">Transmembrane helix</keyword>
<evidence type="ECO:0000313" key="4">
    <source>
        <dbReference type="Proteomes" id="UP000479190"/>
    </source>
</evidence>
<keyword evidence="1" id="KW-0812">Transmembrane</keyword>
<keyword evidence="4" id="KW-1185">Reference proteome</keyword>
<evidence type="ECO:0000313" key="3">
    <source>
        <dbReference type="EMBL" id="CAB0036183.1"/>
    </source>
</evidence>
<keyword evidence="1" id="KW-0472">Membrane</keyword>
<dbReference type="Proteomes" id="UP000479190">
    <property type="component" value="Unassembled WGS sequence"/>
</dbReference>